<evidence type="ECO:0000256" key="1">
    <source>
        <dbReference type="SAM" id="SignalP"/>
    </source>
</evidence>
<feature type="chain" id="PRO_5039090934" evidence="1">
    <location>
        <begin position="23"/>
        <end position="82"/>
    </location>
</feature>
<organism evidence="2 3">
    <name type="scientific">Rothia dentocariosa (strain ATCC 17931 / CDC X599 / XDIA)</name>
    <dbReference type="NCBI Taxonomy" id="762948"/>
    <lineage>
        <taxon>Bacteria</taxon>
        <taxon>Bacillati</taxon>
        <taxon>Actinomycetota</taxon>
        <taxon>Actinomycetes</taxon>
        <taxon>Micrococcales</taxon>
        <taxon>Micrococcaceae</taxon>
        <taxon>Rothia</taxon>
    </lineage>
</organism>
<dbReference type="Proteomes" id="UP000000387">
    <property type="component" value="Chromosome"/>
</dbReference>
<protein>
    <submittedName>
        <fullName evidence="2">Uncharacterized protein</fullName>
    </submittedName>
</protein>
<dbReference type="KEGG" id="rdn:HMPREF0733_11202"/>
<name>E3H4M6_ROTDC</name>
<evidence type="ECO:0000313" key="2">
    <source>
        <dbReference type="EMBL" id="ADP40659.1"/>
    </source>
</evidence>
<evidence type="ECO:0000313" key="3">
    <source>
        <dbReference type="Proteomes" id="UP000000387"/>
    </source>
</evidence>
<dbReference type="RefSeq" id="WP_013398424.1">
    <property type="nucleotide sequence ID" value="NC_014643.1"/>
</dbReference>
<dbReference type="HOGENOM" id="CLU_2556173_0_0_11"/>
<reference evidence="3" key="1">
    <citation type="submission" date="2010-10" db="EMBL/GenBank/DDBJ databases">
        <title>The complete genome of Rothia dentocariosa ATCC 17931.</title>
        <authorList>
            <person name="Muzny D."/>
            <person name="Qin X."/>
            <person name="Buhay C."/>
            <person name="Dugan-Rocha S."/>
            <person name="Ding Y."/>
            <person name="Chen G."/>
            <person name="Hawes A."/>
            <person name="Holder M."/>
            <person name="Jhangiani S."/>
            <person name="Johnson A."/>
            <person name="Khan Z."/>
            <person name="Li Z."/>
            <person name="Liu W."/>
            <person name="Liu X."/>
            <person name="Perez L."/>
            <person name="Shen H."/>
            <person name="Wang Q."/>
            <person name="Watt J."/>
            <person name="Xi L."/>
            <person name="Xin Y."/>
            <person name="Zhou J."/>
            <person name="Deng J."/>
            <person name="Jiang H."/>
            <person name="Liu Y."/>
            <person name="Qu J."/>
            <person name="Song X.-Z."/>
            <person name="Zhang L."/>
            <person name="Villasana D."/>
            <person name="Johnson A."/>
            <person name="Liu J."/>
            <person name="Liyanage D."/>
            <person name="Lorensuhewa L."/>
            <person name="Robinson T."/>
            <person name="Song A."/>
            <person name="Song B.-B."/>
            <person name="Dinh H."/>
            <person name="Thornton R."/>
            <person name="Coyle M."/>
            <person name="Francisco L."/>
            <person name="Jackson L."/>
            <person name="Javaid M."/>
            <person name="Korchina V."/>
            <person name="Kovar C."/>
            <person name="Mata R."/>
            <person name="Mathew T."/>
            <person name="Ngo R."/>
            <person name="Nguyen L."/>
            <person name="Nguyen N."/>
            <person name="Okwuonu G."/>
            <person name="Ongeri F."/>
            <person name="Pham C."/>
            <person name="Simmons D."/>
            <person name="Wilczek-Boney K."/>
            <person name="Hale W."/>
            <person name="Jakkamsetti A."/>
            <person name="Pham P."/>
            <person name="Ruth R."/>
            <person name="San Lucas F."/>
            <person name="Warren J."/>
            <person name="Zhang J."/>
            <person name="Zhao Z."/>
            <person name="Zhou C."/>
            <person name="Zhu D."/>
            <person name="Lee S."/>
            <person name="Bess C."/>
            <person name="Blankenburg K."/>
            <person name="Forbes L."/>
            <person name="Fu Q."/>
            <person name="Gubbala S."/>
            <person name="Hirani K."/>
            <person name="Jayaseelan J.C."/>
            <person name="Lara F."/>
            <person name="Munidasa M."/>
            <person name="Palculict T."/>
            <person name="Patil S."/>
            <person name="Pu L.-L."/>
            <person name="Saada N."/>
            <person name="Tang L."/>
            <person name="Weissenberger G."/>
            <person name="Zhu Y."/>
            <person name="Hemphill L."/>
            <person name="Shang Y."/>
            <person name="Youmans B."/>
            <person name="Ayvaz T."/>
            <person name="Ross M."/>
            <person name="Santibanez J."/>
            <person name="Aqrawi P."/>
            <person name="Gross S."/>
            <person name="Joshi V."/>
            <person name="Fowler G."/>
            <person name="Nazareth L."/>
            <person name="Reid J."/>
            <person name="Worley K."/>
            <person name="Petrosino J."/>
            <person name="Highlander S."/>
            <person name="Gibbs R."/>
        </authorList>
    </citation>
    <scope>NUCLEOTIDE SEQUENCE [LARGE SCALE GENOMIC DNA]</scope>
    <source>
        <strain evidence="3">ATCC 17931 / CDC X599 / XDIA</strain>
    </source>
</reference>
<gene>
    <name evidence="2" type="ordered locus">HMPREF0733_11202</name>
</gene>
<keyword evidence="1" id="KW-0732">Signal</keyword>
<feature type="signal peptide" evidence="1">
    <location>
        <begin position="1"/>
        <end position="22"/>
    </location>
</feature>
<proteinExistence type="predicted"/>
<accession>E3H4M6</accession>
<dbReference type="GeneID" id="42530140"/>
<dbReference type="EMBL" id="CP002280">
    <property type="protein sequence ID" value="ADP40659.1"/>
    <property type="molecule type" value="Genomic_DNA"/>
</dbReference>
<dbReference type="AlphaFoldDB" id="E3H4M6"/>
<sequence>MKKKLTTLGISTVLAVTSIAFTAPAGHAVNEESEIDSFIQSIFHPPAWKGPAGNLGAFGAGSSYLGGGPGGPGRPQGPPMSF</sequence>